<gene>
    <name evidence="2" type="ORF">HannXRQ_Chr11g0330781</name>
    <name evidence="1" type="ORF">HanXRQr2_Chr11g0503781</name>
</gene>
<dbReference type="Gramene" id="mRNA:HanXRQr2_Chr11g0503781">
    <property type="protein sequence ID" value="mRNA:HanXRQr2_Chr11g0503781"/>
    <property type="gene ID" value="HanXRQr2_Chr11g0503781"/>
</dbReference>
<sequence>MARSRLISDDQLRLRQTLVFRDMMMVVNDGGGGRRQGRQLAPEIPAAAVTVVVTRFPVTARVVIMYWLGSDFGCLRVRMRLRIGVSGQTRLTRSTPESTRVNRRSTVSQHVNSWSTPVKHHLGSVLSMRFTFGLVSIHLKFVRFDRFGFNSKRVRKSTKVNSGQPVNCRVNWSSARRGKVNNAEISLD</sequence>
<evidence type="ECO:0000313" key="2">
    <source>
        <dbReference type="EMBL" id="OTG07466.1"/>
    </source>
</evidence>
<reference evidence="1" key="3">
    <citation type="submission" date="2020-06" db="EMBL/GenBank/DDBJ databases">
        <title>Helianthus annuus Genome sequencing and assembly Release 2.</title>
        <authorList>
            <person name="Gouzy J."/>
            <person name="Langlade N."/>
            <person name="Munos S."/>
        </authorList>
    </citation>
    <scope>NUCLEOTIDE SEQUENCE</scope>
    <source>
        <tissue evidence="1">Leaves</tissue>
    </source>
</reference>
<protein>
    <submittedName>
        <fullName evidence="2">Uncharacterized protein</fullName>
    </submittedName>
</protein>
<dbReference type="EMBL" id="CM007900">
    <property type="protein sequence ID" value="OTG07466.1"/>
    <property type="molecule type" value="Genomic_DNA"/>
</dbReference>
<evidence type="ECO:0000313" key="1">
    <source>
        <dbReference type="EMBL" id="KAF5783081.1"/>
    </source>
</evidence>
<proteinExistence type="predicted"/>
<dbReference type="AlphaFoldDB" id="A0A251TA91"/>
<dbReference type="InParanoid" id="A0A251TA91"/>
<reference evidence="2" key="2">
    <citation type="submission" date="2017-02" db="EMBL/GenBank/DDBJ databases">
        <title>Sunflower complete genome.</title>
        <authorList>
            <person name="Langlade N."/>
            <person name="Munos S."/>
        </authorList>
    </citation>
    <scope>NUCLEOTIDE SEQUENCE [LARGE SCALE GENOMIC DNA]</scope>
    <source>
        <tissue evidence="2">Leaves</tissue>
    </source>
</reference>
<accession>A0A251TA91</accession>
<reference evidence="1 3" key="1">
    <citation type="journal article" date="2017" name="Nature">
        <title>The sunflower genome provides insights into oil metabolism, flowering and Asterid evolution.</title>
        <authorList>
            <person name="Badouin H."/>
            <person name="Gouzy J."/>
            <person name="Grassa C.J."/>
            <person name="Murat F."/>
            <person name="Staton S.E."/>
            <person name="Cottret L."/>
            <person name="Lelandais-Briere C."/>
            <person name="Owens G.L."/>
            <person name="Carrere S."/>
            <person name="Mayjonade B."/>
            <person name="Legrand L."/>
            <person name="Gill N."/>
            <person name="Kane N.C."/>
            <person name="Bowers J.E."/>
            <person name="Hubner S."/>
            <person name="Bellec A."/>
            <person name="Berard A."/>
            <person name="Berges H."/>
            <person name="Blanchet N."/>
            <person name="Boniface M.C."/>
            <person name="Brunel D."/>
            <person name="Catrice O."/>
            <person name="Chaidir N."/>
            <person name="Claudel C."/>
            <person name="Donnadieu C."/>
            <person name="Faraut T."/>
            <person name="Fievet G."/>
            <person name="Helmstetter N."/>
            <person name="King M."/>
            <person name="Knapp S.J."/>
            <person name="Lai Z."/>
            <person name="Le Paslier M.C."/>
            <person name="Lippi Y."/>
            <person name="Lorenzon L."/>
            <person name="Mandel J.R."/>
            <person name="Marage G."/>
            <person name="Marchand G."/>
            <person name="Marquand E."/>
            <person name="Bret-Mestries E."/>
            <person name="Morien E."/>
            <person name="Nambeesan S."/>
            <person name="Nguyen T."/>
            <person name="Pegot-Espagnet P."/>
            <person name="Pouilly N."/>
            <person name="Raftis F."/>
            <person name="Sallet E."/>
            <person name="Schiex T."/>
            <person name="Thomas J."/>
            <person name="Vandecasteele C."/>
            <person name="Vares D."/>
            <person name="Vear F."/>
            <person name="Vautrin S."/>
            <person name="Crespi M."/>
            <person name="Mangin B."/>
            <person name="Burke J.M."/>
            <person name="Salse J."/>
            <person name="Munos S."/>
            <person name="Vincourt P."/>
            <person name="Rieseberg L.H."/>
            <person name="Langlade N.B."/>
        </authorList>
    </citation>
    <scope>NUCLEOTIDE SEQUENCE [LARGE SCALE GENOMIC DNA]</scope>
    <source>
        <strain evidence="3">cv. SF193</strain>
        <tissue evidence="1">Leaves</tissue>
    </source>
</reference>
<organism evidence="2 3">
    <name type="scientific">Helianthus annuus</name>
    <name type="common">Common sunflower</name>
    <dbReference type="NCBI Taxonomy" id="4232"/>
    <lineage>
        <taxon>Eukaryota</taxon>
        <taxon>Viridiplantae</taxon>
        <taxon>Streptophyta</taxon>
        <taxon>Embryophyta</taxon>
        <taxon>Tracheophyta</taxon>
        <taxon>Spermatophyta</taxon>
        <taxon>Magnoliopsida</taxon>
        <taxon>eudicotyledons</taxon>
        <taxon>Gunneridae</taxon>
        <taxon>Pentapetalae</taxon>
        <taxon>asterids</taxon>
        <taxon>campanulids</taxon>
        <taxon>Asterales</taxon>
        <taxon>Asteraceae</taxon>
        <taxon>Asteroideae</taxon>
        <taxon>Heliantheae alliance</taxon>
        <taxon>Heliantheae</taxon>
        <taxon>Helianthus</taxon>
    </lineage>
</organism>
<name>A0A251TA91_HELAN</name>
<dbReference type="EMBL" id="MNCJ02000326">
    <property type="protein sequence ID" value="KAF5783081.1"/>
    <property type="molecule type" value="Genomic_DNA"/>
</dbReference>
<keyword evidence="3" id="KW-1185">Reference proteome</keyword>
<dbReference type="Proteomes" id="UP000215914">
    <property type="component" value="Chromosome 11"/>
</dbReference>
<evidence type="ECO:0000313" key="3">
    <source>
        <dbReference type="Proteomes" id="UP000215914"/>
    </source>
</evidence>